<dbReference type="PANTHER" id="PTHR33064:SF37">
    <property type="entry name" value="RIBONUCLEASE H"/>
    <property type="match status" value="1"/>
</dbReference>
<dbReference type="Gene3D" id="3.30.70.270">
    <property type="match status" value="1"/>
</dbReference>
<reference evidence="2" key="1">
    <citation type="submission" date="2022-01" db="EMBL/GenBank/DDBJ databases">
        <authorList>
            <person name="King R."/>
        </authorList>
    </citation>
    <scope>NUCLEOTIDE SEQUENCE</scope>
</reference>
<keyword evidence="3" id="KW-1185">Reference proteome</keyword>
<dbReference type="InterPro" id="IPR043128">
    <property type="entry name" value="Rev_trsase/Diguanyl_cyclase"/>
</dbReference>
<proteinExistence type="predicted"/>
<dbReference type="PANTHER" id="PTHR33064">
    <property type="entry name" value="POL PROTEIN"/>
    <property type="match status" value="1"/>
</dbReference>
<dbReference type="CDD" id="cd01647">
    <property type="entry name" value="RT_LTR"/>
    <property type="match status" value="1"/>
</dbReference>
<sequence>MAKNKMIKIMIDTGSENTLVSENFIFNTLKLSDIMKIPKIKIVGANNKKLGEIDKLANFKINILNKEINMQGFIIKDLCVDILMGNDELEKKKVKIDFEEKVVTLEGQIIKFMQKDEEEEEIRINRILFIESNDVYEEEMYFDDRVMSQKNVKNNCNEYLRNGKFKQMDAYEAECVKLEARNNDYIMKNNFICKEEDMIKVLSCPEEYKSIVISILQQHKGLVNKENRIAHNYIHSIKVKEETDFKTKSYPIPYKYREEVNRTINNMLEDGIIEKADTRFINPIVVVRKRSGEIRLCLDATNINKITEKQFEAPMSIDGILGRITGMSFFTKIDLQHSFWLIPLERKSRQYTGFQIDGVVYQFKGVPFGLQSSCSALCICLHDILDQYEQFVIHYIDIILIFSKTAEEHAKHLKIIMNILDKVGLKIKQEKCTFFQKEVIYVGYKLNTKGIEMDPDGHRLFRNIEHHTI</sequence>
<dbReference type="PROSITE" id="PS50878">
    <property type="entry name" value="RT_POL"/>
    <property type="match status" value="1"/>
</dbReference>
<dbReference type="InterPro" id="IPR000477">
    <property type="entry name" value="RT_dom"/>
</dbReference>
<protein>
    <recommendedName>
        <fullName evidence="1">Reverse transcriptase domain-containing protein</fullName>
    </recommendedName>
</protein>
<dbReference type="OrthoDB" id="6754087at2759"/>
<feature type="domain" description="Reverse transcriptase" evidence="1">
    <location>
        <begin position="268"/>
        <end position="446"/>
    </location>
</feature>
<evidence type="ECO:0000313" key="3">
    <source>
        <dbReference type="Proteomes" id="UP001153709"/>
    </source>
</evidence>
<dbReference type="Gene3D" id="3.10.10.10">
    <property type="entry name" value="HIV Type 1 Reverse Transcriptase, subunit A, domain 1"/>
    <property type="match status" value="1"/>
</dbReference>
<dbReference type="EMBL" id="OU898277">
    <property type="protein sequence ID" value="CAG9829821.1"/>
    <property type="molecule type" value="Genomic_DNA"/>
</dbReference>
<dbReference type="Gene3D" id="2.40.70.10">
    <property type="entry name" value="Acid Proteases"/>
    <property type="match status" value="1"/>
</dbReference>
<dbReference type="Proteomes" id="UP001153709">
    <property type="component" value="Chromosome 2"/>
</dbReference>
<dbReference type="InterPro" id="IPR021109">
    <property type="entry name" value="Peptidase_aspartic_dom_sf"/>
</dbReference>
<dbReference type="AlphaFoldDB" id="A0A9N9X936"/>
<dbReference type="InterPro" id="IPR043502">
    <property type="entry name" value="DNA/RNA_pol_sf"/>
</dbReference>
<dbReference type="Pfam" id="PF00078">
    <property type="entry name" value="RVT_1"/>
    <property type="match status" value="1"/>
</dbReference>
<gene>
    <name evidence="2" type="ORF">DIABBA_LOCUS3585</name>
</gene>
<evidence type="ECO:0000259" key="1">
    <source>
        <dbReference type="PROSITE" id="PS50878"/>
    </source>
</evidence>
<name>A0A9N9X936_DIABA</name>
<dbReference type="InterPro" id="IPR051320">
    <property type="entry name" value="Viral_Replic_Matur_Polypro"/>
</dbReference>
<evidence type="ECO:0000313" key="2">
    <source>
        <dbReference type="EMBL" id="CAG9829821.1"/>
    </source>
</evidence>
<accession>A0A9N9X936</accession>
<dbReference type="SUPFAM" id="SSF56672">
    <property type="entry name" value="DNA/RNA polymerases"/>
    <property type="match status" value="1"/>
</dbReference>
<organism evidence="2 3">
    <name type="scientific">Diabrotica balteata</name>
    <name type="common">Banded cucumber beetle</name>
    <dbReference type="NCBI Taxonomy" id="107213"/>
    <lineage>
        <taxon>Eukaryota</taxon>
        <taxon>Metazoa</taxon>
        <taxon>Ecdysozoa</taxon>
        <taxon>Arthropoda</taxon>
        <taxon>Hexapoda</taxon>
        <taxon>Insecta</taxon>
        <taxon>Pterygota</taxon>
        <taxon>Neoptera</taxon>
        <taxon>Endopterygota</taxon>
        <taxon>Coleoptera</taxon>
        <taxon>Polyphaga</taxon>
        <taxon>Cucujiformia</taxon>
        <taxon>Chrysomeloidea</taxon>
        <taxon>Chrysomelidae</taxon>
        <taxon>Galerucinae</taxon>
        <taxon>Diabroticina</taxon>
        <taxon>Diabroticites</taxon>
        <taxon>Diabrotica</taxon>
    </lineage>
</organism>
<dbReference type="GO" id="GO:0071897">
    <property type="term" value="P:DNA biosynthetic process"/>
    <property type="evidence" value="ECO:0007669"/>
    <property type="project" value="UniProtKB-ARBA"/>
</dbReference>
<dbReference type="CDD" id="cd00303">
    <property type="entry name" value="retropepsin_like"/>
    <property type="match status" value="1"/>
</dbReference>